<accession>A0ABQ4AW92</accession>
<organism evidence="1 2">
    <name type="scientific">Actinoplanes lobatus</name>
    <dbReference type="NCBI Taxonomy" id="113568"/>
    <lineage>
        <taxon>Bacteria</taxon>
        <taxon>Bacillati</taxon>
        <taxon>Actinomycetota</taxon>
        <taxon>Actinomycetes</taxon>
        <taxon>Micromonosporales</taxon>
        <taxon>Micromonosporaceae</taxon>
        <taxon>Actinoplanes</taxon>
    </lineage>
</organism>
<name>A0ABQ4AW92_9ACTN</name>
<dbReference type="EMBL" id="BOMP01000157">
    <property type="protein sequence ID" value="GIE45258.1"/>
    <property type="molecule type" value="Genomic_DNA"/>
</dbReference>
<evidence type="ECO:0000313" key="1">
    <source>
        <dbReference type="EMBL" id="GIE45258.1"/>
    </source>
</evidence>
<comment type="caution">
    <text evidence="1">The sequence shown here is derived from an EMBL/GenBank/DDBJ whole genome shotgun (WGS) entry which is preliminary data.</text>
</comment>
<evidence type="ECO:0000313" key="2">
    <source>
        <dbReference type="Proteomes" id="UP000631312"/>
    </source>
</evidence>
<sequence>MPYAGAMTDLAPTELGQLLEDARRQTDGTGITLREAGKRAGFSEGRWRQLVRLGRGPGGTVVAAALAVGAEPAKALAAAGHPNDPEAVQAFTEEARRPKRAGTAVSGLAEEIERIRALPLPAGEKLRAAQGVIALFEDLARERHDETAESGQ</sequence>
<proteinExistence type="predicted"/>
<keyword evidence="2" id="KW-1185">Reference proteome</keyword>
<reference evidence="1 2" key="1">
    <citation type="submission" date="2021-01" db="EMBL/GenBank/DDBJ databases">
        <title>Whole genome shotgun sequence of Actinoplanes lobatus NBRC 12513.</title>
        <authorList>
            <person name="Komaki H."/>
            <person name="Tamura T."/>
        </authorList>
    </citation>
    <scope>NUCLEOTIDE SEQUENCE [LARGE SCALE GENOMIC DNA]</scope>
    <source>
        <strain evidence="1 2">NBRC 12513</strain>
    </source>
</reference>
<protein>
    <submittedName>
        <fullName evidence="1">Uncharacterized protein</fullName>
    </submittedName>
</protein>
<dbReference type="Proteomes" id="UP000631312">
    <property type="component" value="Unassembled WGS sequence"/>
</dbReference>
<gene>
    <name evidence="1" type="ORF">Alo02nite_81560</name>
</gene>